<feature type="compositionally biased region" description="Polar residues" evidence="1">
    <location>
        <begin position="669"/>
        <end position="681"/>
    </location>
</feature>
<feature type="compositionally biased region" description="Basic and acidic residues" evidence="1">
    <location>
        <begin position="87"/>
        <end position="97"/>
    </location>
</feature>
<dbReference type="EMBL" id="QXGE01000133">
    <property type="protein sequence ID" value="KAE9323234.1"/>
    <property type="molecule type" value="Genomic_DNA"/>
</dbReference>
<dbReference type="Proteomes" id="UP000429523">
    <property type="component" value="Unassembled WGS sequence"/>
</dbReference>
<evidence type="ECO:0000313" key="3">
    <source>
        <dbReference type="EMBL" id="KAE9024200.1"/>
    </source>
</evidence>
<dbReference type="AlphaFoldDB" id="A0A6A3Z117"/>
<evidence type="ECO:0000313" key="11">
    <source>
        <dbReference type="Proteomes" id="UP000429523"/>
    </source>
</evidence>
<evidence type="ECO:0000313" key="16">
    <source>
        <dbReference type="Proteomes" id="UP000441208"/>
    </source>
</evidence>
<evidence type="ECO:0000313" key="12">
    <source>
        <dbReference type="Proteomes" id="UP000433483"/>
    </source>
</evidence>
<proteinExistence type="predicted"/>
<evidence type="ECO:0000313" key="10">
    <source>
        <dbReference type="EMBL" id="KAE9323234.1"/>
    </source>
</evidence>
<evidence type="ECO:0000313" key="19">
    <source>
        <dbReference type="Proteomes" id="UP000488956"/>
    </source>
</evidence>
<accession>A0A6A3Z117</accession>
<dbReference type="EMBL" id="QXGF01000163">
    <property type="protein sequence ID" value="KAE8945312.1"/>
    <property type="molecule type" value="Genomic_DNA"/>
</dbReference>
<reference evidence="11 12" key="1">
    <citation type="submission" date="2018-08" db="EMBL/GenBank/DDBJ databases">
        <title>Genomic investigation of the strawberry pathogen Phytophthora fragariae indicates pathogenicity is determined by transcriptional variation in three key races.</title>
        <authorList>
            <person name="Adams T.M."/>
            <person name="Armitage A.D."/>
            <person name="Sobczyk M.K."/>
            <person name="Bates H.J."/>
            <person name="Dunwell J.M."/>
            <person name="Nellist C.F."/>
            <person name="Harrison R.J."/>
        </authorList>
    </citation>
    <scope>NUCLEOTIDE SEQUENCE [LARGE SCALE GENOMIC DNA]</scope>
    <source>
        <strain evidence="10 13">A4</strain>
        <strain evidence="9 14">BC-1</strain>
        <strain evidence="8 18">BC-23</strain>
        <strain evidence="7 12">NOV-27</strain>
        <strain evidence="6 15">NOV-5</strain>
        <strain evidence="4 16">NOV-71</strain>
        <strain evidence="2 11">NOV-9</strain>
        <strain evidence="5 19">ONT-3</strain>
        <strain evidence="3 17">SCRP245</strain>
    </source>
</reference>
<dbReference type="EMBL" id="QXFW01000122">
    <property type="protein sequence ID" value="KAE9024200.1"/>
    <property type="molecule type" value="Genomic_DNA"/>
</dbReference>
<evidence type="ECO:0000313" key="4">
    <source>
        <dbReference type="EMBL" id="KAE9129815.1"/>
    </source>
</evidence>
<evidence type="ECO:0000313" key="13">
    <source>
        <dbReference type="Proteomes" id="UP000437068"/>
    </source>
</evidence>
<dbReference type="EMBL" id="QXGA01000129">
    <property type="protein sequence ID" value="KAE9151845.1"/>
    <property type="molecule type" value="Genomic_DNA"/>
</dbReference>
<evidence type="ECO:0000313" key="18">
    <source>
        <dbReference type="Proteomes" id="UP000476176"/>
    </source>
</evidence>
<protein>
    <submittedName>
        <fullName evidence="7">Uncharacterized protein</fullName>
    </submittedName>
</protein>
<dbReference type="EMBL" id="QXGC01000132">
    <property type="protein sequence ID" value="KAE9248177.1"/>
    <property type="molecule type" value="Genomic_DNA"/>
</dbReference>
<comment type="caution">
    <text evidence="7">The sequence shown here is derived from an EMBL/GenBank/DDBJ whole genome shotgun (WGS) entry which is preliminary data.</text>
</comment>
<dbReference type="EMBL" id="QXGD01000180">
    <property type="protein sequence ID" value="KAE9249004.1"/>
    <property type="molecule type" value="Genomic_DNA"/>
</dbReference>
<dbReference type="Proteomes" id="UP000440732">
    <property type="component" value="Unassembled WGS sequence"/>
</dbReference>
<feature type="region of interest" description="Disordered" evidence="1">
    <location>
        <begin position="781"/>
        <end position="803"/>
    </location>
</feature>
<evidence type="ECO:0000313" key="8">
    <source>
        <dbReference type="EMBL" id="KAE9248177.1"/>
    </source>
</evidence>
<gene>
    <name evidence="10" type="ORF">PF001_g4018</name>
    <name evidence="9" type="ORF">PF002_g5510</name>
    <name evidence="8" type="ORF">PF004_g3987</name>
    <name evidence="7" type="ORF">PF005_g4714</name>
    <name evidence="6" type="ORF">PF006_g3890</name>
    <name evidence="4" type="ORF">PF007_g4751</name>
    <name evidence="2" type="ORF">PF009_g5040</name>
    <name evidence="5" type="ORF">PF010_g4037</name>
    <name evidence="3" type="ORF">PF011_g3626</name>
</gene>
<evidence type="ECO:0000313" key="9">
    <source>
        <dbReference type="EMBL" id="KAE9249004.1"/>
    </source>
</evidence>
<dbReference type="EMBL" id="QXFX01000134">
    <property type="protein sequence ID" value="KAE9129919.1"/>
    <property type="molecule type" value="Genomic_DNA"/>
</dbReference>
<feature type="compositionally biased region" description="Low complexity" evidence="1">
    <location>
        <begin position="70"/>
        <end position="86"/>
    </location>
</feature>
<dbReference type="Proteomes" id="UP000488956">
    <property type="component" value="Unassembled WGS sequence"/>
</dbReference>
<dbReference type="EMBL" id="QXGB01000155">
    <property type="protein sequence ID" value="KAE9227464.1"/>
    <property type="molecule type" value="Genomic_DNA"/>
</dbReference>
<evidence type="ECO:0000313" key="7">
    <source>
        <dbReference type="EMBL" id="KAE9227464.1"/>
    </source>
</evidence>
<feature type="region of interest" description="Disordered" evidence="1">
    <location>
        <begin position="655"/>
        <end position="700"/>
    </location>
</feature>
<evidence type="ECO:0000313" key="6">
    <source>
        <dbReference type="EMBL" id="KAE9151845.1"/>
    </source>
</evidence>
<feature type="compositionally biased region" description="Polar residues" evidence="1">
    <location>
        <begin position="688"/>
        <end position="697"/>
    </location>
</feature>
<evidence type="ECO:0000313" key="14">
    <source>
        <dbReference type="Proteomes" id="UP000440367"/>
    </source>
</evidence>
<evidence type="ECO:0000313" key="5">
    <source>
        <dbReference type="EMBL" id="KAE9129919.1"/>
    </source>
</evidence>
<organism evidence="7 12">
    <name type="scientific">Phytophthora fragariae</name>
    <dbReference type="NCBI Taxonomy" id="53985"/>
    <lineage>
        <taxon>Eukaryota</taxon>
        <taxon>Sar</taxon>
        <taxon>Stramenopiles</taxon>
        <taxon>Oomycota</taxon>
        <taxon>Peronosporomycetes</taxon>
        <taxon>Peronosporales</taxon>
        <taxon>Peronosporaceae</taxon>
        <taxon>Phytophthora</taxon>
    </lineage>
</organism>
<dbReference type="Proteomes" id="UP000433483">
    <property type="component" value="Unassembled WGS sequence"/>
</dbReference>
<name>A0A6A3Z117_9STRA</name>
<evidence type="ECO:0000313" key="17">
    <source>
        <dbReference type="Proteomes" id="UP000460718"/>
    </source>
</evidence>
<feature type="region of interest" description="Disordered" evidence="1">
    <location>
        <begin position="69"/>
        <end position="138"/>
    </location>
</feature>
<dbReference type="OrthoDB" id="122811at2759"/>
<dbReference type="EMBL" id="QXFZ01000154">
    <property type="protein sequence ID" value="KAE9129815.1"/>
    <property type="molecule type" value="Genomic_DNA"/>
</dbReference>
<dbReference type="Proteomes" id="UP000460718">
    <property type="component" value="Unassembled WGS sequence"/>
</dbReference>
<sequence>MGTGTTYETYWGKPRPPSLRELEQLRVLAMYEFDPPLSSQELVAALGACDNRTEDAYQFIKASRRHRRAAISIPASAPTPATSSMRTPEREKRRMSADDNGTPSKRRKELNLVSEEKSEEEEETHDQDATLATQQESQMVPTGADCARAQRLLLQTVEDRVAGLQPLRNKDWVNEVWSSLQVPAILELGMDVNLTVDALATWVKNLDAQDAQDIRTRGAALLVEVAASLPPYVANATDLVACSPEDEVLKKKDEEVAAVVEGETQAAELSAYARANAAKSAIECLSSACKTYMDRLKWFNHTNEKNSKDHAEVEGALETLHQKLASLSDKSSRDVKEAEQAFVETKQTKETRTKQILDFVRKRHEELVAEGETEASASLQSVVEVWKQDDVEVQALWTSRSESEQRVKTSAQALQVANNALAFHKNLCILFRKVRERREEAIKNSCKSYDEARTASVARATAALEAFIPMLARALCRYYEFHSIQQSKAKEELQEQEKALATHTEYFGDSAPIKKGDIERRIREFIGVTQSSTQVIMEIAEGQQQLWEETHLVLPESVRLVLIREFKGLWLELSGPMRDVMQKFAATIEEAAGGVVAVEPSQQPQQAAVPVFVTAPGDMDEQVIPAFTVPAFTNSDVGAVTPYRTAISAIVAGNSGSSSPNADCEPSSEPATQSGEVSGSSGCAGVTATGSNETRVASSLPEVQELRKPRDEFSVGSILYSKITVGESCTQFVRGVVLKQLGNDRYLMQYDNGDKFSVGSSFLFTQDLMEKSLKAGGAMAPADQDTEMEDAEHKSSAGGCAIM</sequence>
<keyword evidence="12" id="KW-1185">Reference proteome</keyword>
<dbReference type="Proteomes" id="UP000440367">
    <property type="component" value="Unassembled WGS sequence"/>
</dbReference>
<evidence type="ECO:0000256" key="1">
    <source>
        <dbReference type="SAM" id="MobiDB-lite"/>
    </source>
</evidence>
<dbReference type="Proteomes" id="UP000437068">
    <property type="component" value="Unassembled WGS sequence"/>
</dbReference>
<evidence type="ECO:0000313" key="2">
    <source>
        <dbReference type="EMBL" id="KAE8945312.1"/>
    </source>
</evidence>
<dbReference type="Proteomes" id="UP000476176">
    <property type="component" value="Unassembled WGS sequence"/>
</dbReference>
<evidence type="ECO:0000313" key="15">
    <source>
        <dbReference type="Proteomes" id="UP000440732"/>
    </source>
</evidence>
<dbReference type="Proteomes" id="UP000441208">
    <property type="component" value="Unassembled WGS sequence"/>
</dbReference>